<dbReference type="STRING" id="1442368.A0A0D2GFM8"/>
<keyword evidence="4" id="KW-1185">Reference proteome</keyword>
<protein>
    <recommendedName>
        <fullName evidence="2">NADP-dependent oxidoreductase domain-containing protein</fullName>
    </recommendedName>
</protein>
<dbReference type="Gene3D" id="3.20.20.100">
    <property type="entry name" value="NADP-dependent oxidoreductase domain"/>
    <property type="match status" value="1"/>
</dbReference>
<evidence type="ECO:0000313" key="4">
    <source>
        <dbReference type="Proteomes" id="UP000053029"/>
    </source>
</evidence>
<sequence>MSSAPSLSKPLPTLPLGKDGPSIPAMGIGMMSLGHAYGSAGGDEERLAFLDAVYALGATHWDDADLYGDTETLLGKWFRANPDKRDDVFVTTKFGFAGQDASGAYIIRSDPEHIRAACAASLEKLQSGWIDLYYCHRVDGKTPIEETVKAMVELKNQGKIRHIGLSEVSASTLRRAYKVHPIAALQIEYSPWALEIESNGVLDACKELGVAVVAYSPLGRGFLTGTIKSPADVQGDFRGMLPRFQPENFDKNLTLVKRIEQLAAAKGVTTSQLVLAWLRRQWPQGIHLLPGTRSVNRVKENLAALYVELTDDEDRAIRAACQECVAIGTRYPEAMEYAQLGETPELEK</sequence>
<accession>A0A0D2GFM8</accession>
<dbReference type="GO" id="GO:0005737">
    <property type="term" value="C:cytoplasm"/>
    <property type="evidence" value="ECO:0007669"/>
    <property type="project" value="TreeGrafter"/>
</dbReference>
<evidence type="ECO:0000259" key="2">
    <source>
        <dbReference type="Pfam" id="PF00248"/>
    </source>
</evidence>
<dbReference type="PANTHER" id="PTHR43625:SF40">
    <property type="entry name" value="ALDO-KETO REDUCTASE YAKC [NADP(+)]"/>
    <property type="match status" value="1"/>
</dbReference>
<organism evidence="3 4">
    <name type="scientific">Fonsecaea pedrosoi CBS 271.37</name>
    <dbReference type="NCBI Taxonomy" id="1442368"/>
    <lineage>
        <taxon>Eukaryota</taxon>
        <taxon>Fungi</taxon>
        <taxon>Dikarya</taxon>
        <taxon>Ascomycota</taxon>
        <taxon>Pezizomycotina</taxon>
        <taxon>Eurotiomycetes</taxon>
        <taxon>Chaetothyriomycetidae</taxon>
        <taxon>Chaetothyriales</taxon>
        <taxon>Herpotrichiellaceae</taxon>
        <taxon>Fonsecaea</taxon>
    </lineage>
</organism>
<name>A0A0D2GFM8_9EURO</name>
<dbReference type="GeneID" id="25309346"/>
<dbReference type="OrthoDB" id="37537at2759"/>
<dbReference type="EMBL" id="KN846974">
    <property type="protein sequence ID" value="KIW77410.1"/>
    <property type="molecule type" value="Genomic_DNA"/>
</dbReference>
<proteinExistence type="predicted"/>
<dbReference type="AlphaFoldDB" id="A0A0D2GFM8"/>
<dbReference type="InterPro" id="IPR050791">
    <property type="entry name" value="Aldo-Keto_reductase"/>
</dbReference>
<gene>
    <name evidence="3" type="ORF">Z517_09856</name>
</gene>
<dbReference type="SUPFAM" id="SSF51430">
    <property type="entry name" value="NAD(P)-linked oxidoreductase"/>
    <property type="match status" value="1"/>
</dbReference>
<evidence type="ECO:0000256" key="1">
    <source>
        <dbReference type="ARBA" id="ARBA00023002"/>
    </source>
</evidence>
<dbReference type="Proteomes" id="UP000053029">
    <property type="component" value="Unassembled WGS sequence"/>
</dbReference>
<dbReference type="Pfam" id="PF00248">
    <property type="entry name" value="Aldo_ket_red"/>
    <property type="match status" value="1"/>
</dbReference>
<dbReference type="GO" id="GO:0016491">
    <property type="term" value="F:oxidoreductase activity"/>
    <property type="evidence" value="ECO:0007669"/>
    <property type="project" value="UniProtKB-KW"/>
</dbReference>
<dbReference type="InterPro" id="IPR036812">
    <property type="entry name" value="NAD(P)_OxRdtase_dom_sf"/>
</dbReference>
<feature type="domain" description="NADP-dependent oxidoreductase" evidence="2">
    <location>
        <begin position="26"/>
        <end position="319"/>
    </location>
</feature>
<dbReference type="VEuPathDB" id="FungiDB:Z517_09856"/>
<dbReference type="HOGENOM" id="CLU_023205_2_1_1"/>
<dbReference type="PANTHER" id="PTHR43625">
    <property type="entry name" value="AFLATOXIN B1 ALDEHYDE REDUCTASE"/>
    <property type="match status" value="1"/>
</dbReference>
<dbReference type="InterPro" id="IPR023210">
    <property type="entry name" value="NADP_OxRdtase_dom"/>
</dbReference>
<dbReference type="RefSeq" id="XP_013281218.1">
    <property type="nucleotide sequence ID" value="XM_013425764.1"/>
</dbReference>
<evidence type="ECO:0000313" key="3">
    <source>
        <dbReference type="EMBL" id="KIW77410.1"/>
    </source>
</evidence>
<reference evidence="3 4" key="1">
    <citation type="submission" date="2015-01" db="EMBL/GenBank/DDBJ databases">
        <title>The Genome Sequence of Fonsecaea pedrosoi CBS 271.37.</title>
        <authorList>
            <consortium name="The Broad Institute Genomics Platform"/>
            <person name="Cuomo C."/>
            <person name="de Hoog S."/>
            <person name="Gorbushina A."/>
            <person name="Stielow B."/>
            <person name="Teixiera M."/>
            <person name="Abouelleil A."/>
            <person name="Chapman S.B."/>
            <person name="Priest M."/>
            <person name="Young S.K."/>
            <person name="Wortman J."/>
            <person name="Nusbaum C."/>
            <person name="Birren B."/>
        </authorList>
    </citation>
    <scope>NUCLEOTIDE SEQUENCE [LARGE SCALE GENOMIC DNA]</scope>
    <source>
        <strain evidence="3 4">CBS 271.37</strain>
    </source>
</reference>
<keyword evidence="1" id="KW-0560">Oxidoreductase</keyword>